<proteinExistence type="predicted"/>
<keyword evidence="3 5" id="KW-0560">Oxidoreductase</keyword>
<dbReference type="InterPro" id="IPR000907">
    <property type="entry name" value="LipOase"/>
</dbReference>
<dbReference type="Gene3D" id="1.20.245.10">
    <property type="entry name" value="Lipoxygenase-1, Domain 5"/>
    <property type="match status" value="1"/>
</dbReference>
<dbReference type="OrthoDB" id="407298at2759"/>
<name>A0A9X0CF06_9CNID</name>
<dbReference type="PROSITE" id="PS51393">
    <property type="entry name" value="LIPOXYGENASE_3"/>
    <property type="match status" value="1"/>
</dbReference>
<dbReference type="GO" id="GO:0046872">
    <property type="term" value="F:metal ion binding"/>
    <property type="evidence" value="ECO:0007669"/>
    <property type="project" value="UniProtKB-KW"/>
</dbReference>
<keyword evidence="2" id="KW-0223">Dioxygenase</keyword>
<feature type="domain" description="Lipoxygenase" evidence="4">
    <location>
        <begin position="1"/>
        <end position="151"/>
    </location>
</feature>
<accession>A0A9X0CF06</accession>
<dbReference type="SUPFAM" id="SSF48484">
    <property type="entry name" value="Lipoxigenase"/>
    <property type="match status" value="1"/>
</dbReference>
<reference evidence="5" key="1">
    <citation type="submission" date="2023-01" db="EMBL/GenBank/DDBJ databases">
        <title>Genome assembly of the deep-sea coral Lophelia pertusa.</title>
        <authorList>
            <person name="Herrera S."/>
            <person name="Cordes E."/>
        </authorList>
    </citation>
    <scope>NUCLEOTIDE SEQUENCE</scope>
    <source>
        <strain evidence="5">USNM1676648</strain>
        <tissue evidence="5">Polyp</tissue>
    </source>
</reference>
<evidence type="ECO:0000256" key="1">
    <source>
        <dbReference type="ARBA" id="ARBA00022723"/>
    </source>
</evidence>
<dbReference type="Proteomes" id="UP001163046">
    <property type="component" value="Unassembled WGS sequence"/>
</dbReference>
<keyword evidence="6" id="KW-1185">Reference proteome</keyword>
<dbReference type="AlphaFoldDB" id="A0A9X0CF06"/>
<keyword evidence="1" id="KW-0479">Metal-binding</keyword>
<dbReference type="GO" id="GO:0034440">
    <property type="term" value="P:lipid oxidation"/>
    <property type="evidence" value="ECO:0007669"/>
    <property type="project" value="InterPro"/>
</dbReference>
<dbReference type="InterPro" id="IPR013819">
    <property type="entry name" value="LipOase_C"/>
</dbReference>
<dbReference type="Pfam" id="PF00305">
    <property type="entry name" value="Lipoxygenase"/>
    <property type="match status" value="1"/>
</dbReference>
<protein>
    <submittedName>
        <fullName evidence="5">Arachidonate 5-lipoxygenase</fullName>
        <ecNumber evidence="5">1.13.11.34</ecNumber>
    </submittedName>
</protein>
<evidence type="ECO:0000256" key="3">
    <source>
        <dbReference type="ARBA" id="ARBA00023002"/>
    </source>
</evidence>
<evidence type="ECO:0000259" key="4">
    <source>
        <dbReference type="PROSITE" id="PS51393"/>
    </source>
</evidence>
<dbReference type="EMBL" id="MU827807">
    <property type="protein sequence ID" value="KAJ7325614.1"/>
    <property type="molecule type" value="Genomic_DNA"/>
</dbReference>
<dbReference type="GO" id="GO:0004051">
    <property type="term" value="F:arachidonate 5-lipoxygenase activity"/>
    <property type="evidence" value="ECO:0007669"/>
    <property type="project" value="UniProtKB-EC"/>
</dbReference>
<dbReference type="InterPro" id="IPR036226">
    <property type="entry name" value="LipOase_C_sf"/>
</dbReference>
<organism evidence="5 6">
    <name type="scientific">Desmophyllum pertusum</name>
    <dbReference type="NCBI Taxonomy" id="174260"/>
    <lineage>
        <taxon>Eukaryota</taxon>
        <taxon>Metazoa</taxon>
        <taxon>Cnidaria</taxon>
        <taxon>Anthozoa</taxon>
        <taxon>Hexacorallia</taxon>
        <taxon>Scleractinia</taxon>
        <taxon>Caryophylliina</taxon>
        <taxon>Caryophylliidae</taxon>
        <taxon>Desmophyllum</taxon>
    </lineage>
</organism>
<comment type="caution">
    <text evidence="5">The sequence shown here is derived from an EMBL/GenBank/DDBJ whole genome shotgun (WGS) entry which is preliminary data.</text>
</comment>
<gene>
    <name evidence="5" type="primary">ALOX5_8</name>
    <name evidence="5" type="ORF">OS493_029477</name>
</gene>
<evidence type="ECO:0000313" key="6">
    <source>
        <dbReference type="Proteomes" id="UP001163046"/>
    </source>
</evidence>
<dbReference type="PANTHER" id="PTHR11771">
    <property type="entry name" value="LIPOXYGENASE"/>
    <property type="match status" value="1"/>
</dbReference>
<dbReference type="EC" id="1.13.11.34" evidence="5"/>
<sequence>MGVFGDGKFTVLEDLIRAVTSIIFISSVGHAAANFAQYDEYAFPPNYPTFLRGKPPTSKDPLTEQDIITSLPVKDMTFDIITLTKILSDRDTNALGYFEVQYMFDPRGTKPVEKLKKRLLEVSDIIAERNKSRPFPYPYLDPKVVPNAISI</sequence>
<evidence type="ECO:0000313" key="5">
    <source>
        <dbReference type="EMBL" id="KAJ7325614.1"/>
    </source>
</evidence>
<evidence type="ECO:0000256" key="2">
    <source>
        <dbReference type="ARBA" id="ARBA00022964"/>
    </source>
</evidence>